<feature type="compositionally biased region" description="Acidic residues" evidence="11">
    <location>
        <begin position="565"/>
        <end position="578"/>
    </location>
</feature>
<dbReference type="GO" id="GO:0003677">
    <property type="term" value="F:DNA binding"/>
    <property type="evidence" value="ECO:0007669"/>
    <property type="project" value="UniProtKB-KW"/>
</dbReference>
<feature type="region of interest" description="Disordered" evidence="11">
    <location>
        <begin position="90"/>
        <end position="168"/>
    </location>
</feature>
<feature type="region of interest" description="Disordered" evidence="11">
    <location>
        <begin position="1896"/>
        <end position="1941"/>
    </location>
</feature>
<feature type="compositionally biased region" description="Polar residues" evidence="11">
    <location>
        <begin position="482"/>
        <end position="492"/>
    </location>
</feature>
<dbReference type="EMBL" id="UXSR01005522">
    <property type="protein sequence ID" value="VDD82503.1"/>
    <property type="molecule type" value="Genomic_DNA"/>
</dbReference>
<proteinExistence type="predicted"/>
<keyword evidence="2" id="KW-0677">Repeat</keyword>
<dbReference type="InterPro" id="IPR051493">
    <property type="entry name" value="CHD"/>
</dbReference>
<dbReference type="Gene3D" id="1.10.10.60">
    <property type="entry name" value="Homeodomain-like"/>
    <property type="match status" value="1"/>
</dbReference>
<dbReference type="InterPro" id="IPR037259">
    <property type="entry name" value="BRK_sf"/>
</dbReference>
<keyword evidence="15" id="KW-1185">Reference proteome</keyword>
<dbReference type="InterPro" id="IPR014001">
    <property type="entry name" value="Helicase_ATP-bd"/>
</dbReference>
<keyword evidence="6" id="KW-0156">Chromatin regulator</keyword>
<dbReference type="Pfam" id="PF00271">
    <property type="entry name" value="Helicase_C"/>
    <property type="match status" value="1"/>
</dbReference>
<evidence type="ECO:0000256" key="10">
    <source>
        <dbReference type="ARBA" id="ARBA00023242"/>
    </source>
</evidence>
<feature type="compositionally biased region" description="Gly residues" evidence="11">
    <location>
        <begin position="2777"/>
        <end position="2787"/>
    </location>
</feature>
<feature type="region of interest" description="Disordered" evidence="11">
    <location>
        <begin position="287"/>
        <end position="316"/>
    </location>
</feature>
<organism evidence="14 15">
    <name type="scientific">Mesocestoides corti</name>
    <name type="common">Flatworm</name>
    <dbReference type="NCBI Taxonomy" id="53468"/>
    <lineage>
        <taxon>Eukaryota</taxon>
        <taxon>Metazoa</taxon>
        <taxon>Spiralia</taxon>
        <taxon>Lophotrochozoa</taxon>
        <taxon>Platyhelminthes</taxon>
        <taxon>Cestoda</taxon>
        <taxon>Eucestoda</taxon>
        <taxon>Cyclophyllidea</taxon>
        <taxon>Mesocestoididae</taxon>
        <taxon>Mesocestoides</taxon>
    </lineage>
</organism>
<dbReference type="PANTHER" id="PTHR46850">
    <property type="entry name" value="CHROMODOMAIN-HELICASE-DNA-BINDING PROTEIN 9"/>
    <property type="match status" value="1"/>
</dbReference>
<comment type="subcellular location">
    <subcellularLocation>
        <location evidence="1">Nucleus</location>
    </subcellularLocation>
</comment>
<name>A0A158QVU1_MESCO</name>
<dbReference type="GO" id="GO:0006325">
    <property type="term" value="P:chromatin organization"/>
    <property type="evidence" value="ECO:0007669"/>
    <property type="project" value="UniProtKB-KW"/>
</dbReference>
<feature type="domain" description="Helicase ATP-binding" evidence="12">
    <location>
        <begin position="1102"/>
        <end position="1287"/>
    </location>
</feature>
<feature type="compositionally biased region" description="Basic residues" evidence="11">
    <location>
        <begin position="968"/>
        <end position="978"/>
    </location>
</feature>
<feature type="compositionally biased region" description="Basic and acidic residues" evidence="11">
    <location>
        <begin position="752"/>
        <end position="772"/>
    </location>
</feature>
<feature type="region of interest" description="Disordered" evidence="11">
    <location>
        <begin position="2698"/>
        <end position="2724"/>
    </location>
</feature>
<feature type="compositionally biased region" description="Polar residues" evidence="11">
    <location>
        <begin position="341"/>
        <end position="360"/>
    </location>
</feature>
<sequence length="3219" mass="350555">MDSHSFSGFNAPSSSFLQELTVEDPSKDVYTGTQVPQQRPYQSYQDPNSGCYSSVPDIPTGPYFNGQYNADPYYLNHPVYTQRVKYPETTYTATPPMPSHPSPHSQVTPKSVVAPSPSPSAWVESQQPPQYQSDSYTSQPTFQSGSRVPAGTSPSSHVSSVTGSSIQQPYQSSVGHSFNVVSGSYCPSEMAPVTYPSVPPPQQSIHPMSVNGETLNPYAQHQHQPRNPAVGSHQPPTKAIKRQSRARSGPGVKSQSAGSYIQSSNEPAALERFAAEQCPPNVTVITPNNELPHSTILNSQVGPTGGQPTVLPAAEGPPRICNRSNCESPAALIPIHERDASQPQRSLVPSFSETATTRGESSSVVKSPESVSTSVQPSNSSTQPATQLSPCLNSTQSADASIALQPGACSPRPEQVSDGSPQPPSLKSPIPIRSPPPGTASLSSSNDNLPPILPNETLEEERGEELDRTGTLCDAVAPVLSSPYSESVTTPQKRSRGRKRKLEERHQQQSNSEDVHSVPAKTERKRPSKADVAAKRKASLAMANAAKRSRRKATAAKLTSKNDVDLDGDDGDDDDEDDSNSRLTGIRPSTMLEGDDDEDTMAASATATEADEESTTATTLDEASEMLPKRPRPPPRLRAPRPKKKRALKTLMKKKRRGAYHYGDESDGSESDDEGAGGGRSSRVGLHPVASTQSLHSQLTDENSLDSSARRSGRRAGDRKKYTIDNVDFGLSDEGDGEGADSADISDSETVDGSRKRSDADFVDVKVVEKILGRRMSTRPTKKPKSAKSIVTSKKPQLVSPELVDQQTSRVEMADPLGDNPSDCDAVIVQGEKEGPHSELPVANPVGVNEEKEEEEQEEEEEEEQVEEFYLKYKGFSYMHCEWKAFDEIADPRIATKMKKFFAKNGTDPLPPPAAEDDDGTTVLFNPDYVEVDRVLDVRIYDRLSGDIVTEEILNPEGTPRRSQQLQKGKRRRGRPPRTRPQDESAEDEMTATPETADSETQDESSAMDDGQPATVTYYLVKWRSLPYEDSTWELAEDVDPAKVKEFMRIRNPPKNPPIIRDSNHKIIRPDPSVWRPIAEDEVYRNDNRLREYQVEGVNWLSFCWYNKRNCILADEMGLGKTVQSIAFLLEVIKAGVSGPFLIIVPLSTVGNWQREFENWSDLNAIVYHGSAVSRSMIQEYELFYHRRKTGGSSTSGLGVSQHRHDVYKFNALITTFEVLMSDIEFFGRMHWAVAIIDEAHRLKNKKCKLGEGLRYLDLDHRVLLTGTPLQNNVEELFGLLNFLEPERFACANTFLAEFGELKTEQQVEDLKTLLKPMMLRRLKEDVEKSLAPKEETIIEVELTNLQKKYYRAIMERNFTFLCKGTTGSNMPNLMNVMMELRKCCNHPFLIKGAEDAILNEQRTLAKVDPSKPYNEEQQMFSALLNASGKLVLIHKLLPKLKAGGHKVLIFSQMIRVLDILEDYLVYQGFSFERIDGRIHGLLRQEAIDRFCNDPDKFVFLLCTKAGGLGINLTAADVVIIYDSDWNPQNDLQAQARCHRIGQQKMVKVYRLITRNTYEREMFDRASLKLGLDKAVLQSTGAHARQAQLSKKEVEELLKKGAYGALMDDDKAGDDFCEEDIDQILQSRSHVVQLEQGEKNSTFSKATFSISDNRNDIALDDPDFWQKWAKKAGVEEAGLEFEDLIMTTPRQRRQTHRYTAELNEQQSNSGLSHSQSNSRLPNGGNTCGAAGGAGSNPESSDGENSSGESSGPDDDGGDSRASGTTTNTGTAKTKSKKSKKSRRNEEAIGGAIDRVDLFRVEKCLFTWSWGRWAHAIDCIPFKRPICELEMQRIASSILGYALKVTPSLTGGGDARIRAVVLEMVNCNKSDGTELSLRTMADVVQALKASASEVTVRGGGRRGRRGVTRGGADSPMAPSTPTTPTTLAFDTDPTDHALKPDDISHDVAKKEEDDQGGDFGITSDSFKRHLTRAGGRLLARVYTLYFLHTEIVGLEHADALCDGSVDHTAFTQLAESLPPLKALDADVPADWWDSCCDKCLLLGVFKHGWEKYLAIRDDPAFCFYHRVYGPSAPAIPIPTTKGGLKVAMDDAKPDNDDAEEGPSIKPEEPGEDAEMEDEEEERSLIIAAGVGDETGYAHTAESAPKLEANAPSAGAGRVKTEPLDVKPRIDETNALHEADADEMAPTPVVDVPPSMPQLDVAAAELPPPLLLFPAVVDLNSRMRKLIAYFQRVRAQVELEAVHNLRTETIPNVTAQPYMEQRLIKWSRREEADFYRVVSSFGVEQVMRTPHSSPSSAKRPAKIFAGYNWATFKLLANLSKKPDQAITEYYNAFLTMCHRVCRESLPEELLRVLGASCLCAQWRQTPLSDMATVMKSSLIDWLSRHGCGAWRVGSHPPTSPPCFFVFVPPPSRAGLPPPVCSLPTTTTYGSCPADEEIPIAPISEERATRTLSRIKLLNRIRSYILSHDRLEERLALCQRSSDLPEWWIPGRHDGELLRAAAKHGLARTDLNILPDKEFSFSRVAALIQRQLLKNPSALNGVVPPTISAVEASSSATATPLSLSEVEARASMATAASLAARAVAAELEAKIASQSSKAHDPADGNRGDAEDAQTKPEVVSSENGGSDLNEGQSLPVAHLNSEHFTWSLKFATNLAIAWPKDRTIHNRLDMVCQCIETGHWPLPRRYILNNVEDQMGRYVVSESTGGGSRDASPAAPSSPDLSTQKKPITSTDAATLAALSAAGYTNIDQVLALQAAAAAVTAAASAHQPEVGASLTPGTTRGGRGGGRGSRGGRGRGRGSRGGGGGYSREDFASAASLASVAKNAASPLPTRGRGSRGGQMLPPRGSPGSTRGRKRKFETNENRTSLPPPDSSAWEVNVPLISLVNGSLIHGEKAPKRRHLEAWLEAHPDYMPYSVEPEDQVIFNRVAKARGQDTSAMEALAYRHYMTSLLSKAANYATSQRTSSASDLMEQQQKQLLAFAAATAYSSNPAYASMLASALGYSQAAASQQKSVESESSQNEASTSQMSSSAKSSSDALSSVSRSAEEQGKRSGAAESPSLPPSTSTSASGSQLTPESLHSMLAAYQQAASFVAAAYMYNPSLYSQHFGGPSASTASDALQRQQLAGNMSNLLSSVFAAASAVAANNPSTSASAAPLQQQMQPKPQPTEAALDLPASSPPPSKREERETSGEAENQSTVEDASGGGGGAGGGDSDVLDLSKPE</sequence>
<feature type="region of interest" description="Disordered" evidence="11">
    <location>
        <begin position="405"/>
        <end position="805"/>
    </location>
</feature>
<dbReference type="SMART" id="SM00487">
    <property type="entry name" value="DEXDc"/>
    <property type="match status" value="1"/>
</dbReference>
<dbReference type="Pfam" id="PF07533">
    <property type="entry name" value="BRK"/>
    <property type="match status" value="1"/>
</dbReference>
<dbReference type="OrthoDB" id="5857104at2759"/>
<evidence type="ECO:0000256" key="4">
    <source>
        <dbReference type="ARBA" id="ARBA00022801"/>
    </source>
</evidence>
<keyword evidence="10" id="KW-0539">Nucleus</keyword>
<feature type="compositionally biased region" description="Basic and acidic residues" evidence="11">
    <location>
        <begin position="2594"/>
        <end position="2611"/>
    </location>
</feature>
<feature type="region of interest" description="Disordered" evidence="11">
    <location>
        <begin position="3008"/>
        <end position="3070"/>
    </location>
</feature>
<dbReference type="InterPro" id="IPR016197">
    <property type="entry name" value="Chromo-like_dom_sf"/>
</dbReference>
<evidence type="ECO:0000256" key="9">
    <source>
        <dbReference type="ARBA" id="ARBA00023163"/>
    </source>
</evidence>
<dbReference type="CDD" id="cd17995">
    <property type="entry name" value="DEXHc_CHD6_7_8_9"/>
    <property type="match status" value="1"/>
</dbReference>
<dbReference type="GO" id="GO:0016787">
    <property type="term" value="F:hydrolase activity"/>
    <property type="evidence" value="ECO:0007669"/>
    <property type="project" value="UniProtKB-KW"/>
</dbReference>
<feature type="compositionally biased region" description="Pro residues" evidence="11">
    <location>
        <begin position="421"/>
        <end position="438"/>
    </location>
</feature>
<dbReference type="InterPro" id="IPR006576">
    <property type="entry name" value="BRK_domain"/>
</dbReference>
<feature type="compositionally biased region" description="Acidic residues" evidence="11">
    <location>
        <begin position="665"/>
        <end position="675"/>
    </location>
</feature>
<dbReference type="PROSITE" id="PS51194">
    <property type="entry name" value="HELICASE_CTER"/>
    <property type="match status" value="1"/>
</dbReference>
<evidence type="ECO:0000259" key="12">
    <source>
        <dbReference type="PROSITE" id="PS51192"/>
    </source>
</evidence>
<feature type="compositionally biased region" description="Low complexity" evidence="11">
    <location>
        <begin position="151"/>
        <end position="165"/>
    </location>
</feature>
<dbReference type="Pfam" id="PF23078">
    <property type="entry name" value="HTH_CHD6-9"/>
    <property type="match status" value="1"/>
</dbReference>
<feature type="compositionally biased region" description="Basic and acidic residues" evidence="11">
    <location>
        <begin position="1932"/>
        <end position="1941"/>
    </location>
</feature>
<dbReference type="SUPFAM" id="SSF52540">
    <property type="entry name" value="P-loop containing nucleoside triphosphate hydrolases"/>
    <property type="match status" value="2"/>
</dbReference>
<feature type="compositionally biased region" description="Acidic residues" evidence="11">
    <location>
        <begin position="851"/>
        <end position="864"/>
    </location>
</feature>
<evidence type="ECO:0000256" key="11">
    <source>
        <dbReference type="SAM" id="MobiDB-lite"/>
    </source>
</evidence>
<feature type="compositionally biased region" description="Basic residues" evidence="11">
    <location>
        <begin position="629"/>
        <end position="659"/>
    </location>
</feature>
<evidence type="ECO:0000313" key="14">
    <source>
        <dbReference type="EMBL" id="VDD82503.1"/>
    </source>
</evidence>
<dbReference type="GO" id="GO:0005524">
    <property type="term" value="F:ATP binding"/>
    <property type="evidence" value="ECO:0007669"/>
    <property type="project" value="UniProtKB-KW"/>
</dbReference>
<feature type="compositionally biased region" description="Basic residues" evidence="11">
    <location>
        <begin position="776"/>
        <end position="786"/>
    </location>
</feature>
<feature type="domain" description="Helicase C-terminal" evidence="13">
    <location>
        <begin position="1433"/>
        <end position="1583"/>
    </location>
</feature>
<dbReference type="SMART" id="SM00298">
    <property type="entry name" value="CHROMO"/>
    <property type="match status" value="2"/>
</dbReference>
<feature type="compositionally biased region" description="Low complexity" evidence="11">
    <location>
        <begin position="1705"/>
        <end position="1724"/>
    </location>
</feature>
<feature type="compositionally biased region" description="Polar residues" evidence="11">
    <location>
        <begin position="31"/>
        <end position="52"/>
    </location>
</feature>
<feature type="region of interest" description="Disordered" evidence="11">
    <location>
        <begin position="833"/>
        <end position="864"/>
    </location>
</feature>
<feature type="region of interest" description="Disordered" evidence="11">
    <location>
        <begin position="2589"/>
        <end position="2630"/>
    </location>
</feature>
<dbReference type="SUPFAM" id="SSF160481">
    <property type="entry name" value="BRK domain-like"/>
    <property type="match status" value="1"/>
</dbReference>
<feature type="compositionally biased region" description="Low complexity" evidence="11">
    <location>
        <begin position="1735"/>
        <end position="1750"/>
    </location>
</feature>
<evidence type="ECO:0000256" key="7">
    <source>
        <dbReference type="ARBA" id="ARBA00023015"/>
    </source>
</evidence>
<evidence type="ECO:0000259" key="13">
    <source>
        <dbReference type="PROSITE" id="PS51194"/>
    </source>
</evidence>
<dbReference type="CDD" id="cd18793">
    <property type="entry name" value="SF2_C_SNF"/>
    <property type="match status" value="1"/>
</dbReference>
<dbReference type="InterPro" id="IPR056342">
    <property type="entry name" value="HTH_CHD6-9"/>
</dbReference>
<feature type="region of interest" description="Disordered" evidence="11">
    <location>
        <begin position="218"/>
        <end position="263"/>
    </location>
</feature>
<feature type="compositionally biased region" description="Low complexity" evidence="11">
    <location>
        <begin position="1909"/>
        <end position="1930"/>
    </location>
</feature>
<dbReference type="FunFam" id="3.40.50.300:FF:000015">
    <property type="entry name" value="chromodomain-helicase-DNA-binding protein 9 isoform X1"/>
    <property type="match status" value="1"/>
</dbReference>
<dbReference type="InterPro" id="IPR038718">
    <property type="entry name" value="SNF2-like_sf"/>
</dbReference>
<keyword evidence="5" id="KW-0067">ATP-binding</keyword>
<gene>
    <name evidence="14" type="ORF">MCOS_LOCUS8506</name>
</gene>
<feature type="compositionally biased region" description="Gly residues" evidence="11">
    <location>
        <begin position="1725"/>
        <end position="1734"/>
    </location>
</feature>
<feature type="region of interest" description="Disordered" evidence="11">
    <location>
        <begin position="1"/>
        <end position="67"/>
    </location>
</feature>
<evidence type="ECO:0008006" key="16">
    <source>
        <dbReference type="Google" id="ProtNLM"/>
    </source>
</evidence>
<evidence type="ECO:0000313" key="15">
    <source>
        <dbReference type="Proteomes" id="UP000267029"/>
    </source>
</evidence>
<dbReference type="Proteomes" id="UP000267029">
    <property type="component" value="Unassembled WGS sequence"/>
</dbReference>
<feature type="compositionally biased region" description="Polar residues" evidence="11">
    <location>
        <begin position="253"/>
        <end position="263"/>
    </location>
</feature>
<dbReference type="Gene3D" id="3.40.50.300">
    <property type="entry name" value="P-loop containing nucleotide triphosphate hydrolases"/>
    <property type="match status" value="1"/>
</dbReference>
<keyword evidence="3" id="KW-0547">Nucleotide-binding</keyword>
<dbReference type="InterPro" id="IPR000330">
    <property type="entry name" value="SNF2_N"/>
</dbReference>
<feature type="compositionally biased region" description="Polar residues" evidence="11">
    <location>
        <begin position="287"/>
        <end position="302"/>
    </location>
</feature>
<dbReference type="InterPro" id="IPR023780">
    <property type="entry name" value="Chromo_domain"/>
</dbReference>
<dbReference type="SMART" id="SM00490">
    <property type="entry name" value="HELICc"/>
    <property type="match status" value="1"/>
</dbReference>
<dbReference type="PANTHER" id="PTHR46850:SF1">
    <property type="entry name" value="CHROMODOMAIN-HELICASE-DNA-BINDING PROTEIN 9"/>
    <property type="match status" value="1"/>
</dbReference>
<evidence type="ECO:0000256" key="8">
    <source>
        <dbReference type="ARBA" id="ARBA00023125"/>
    </source>
</evidence>
<dbReference type="Pfam" id="PF00385">
    <property type="entry name" value="Chromo"/>
    <property type="match status" value="1"/>
</dbReference>
<feature type="compositionally biased region" description="Acidic residues" evidence="11">
    <location>
        <begin position="997"/>
        <end position="1007"/>
    </location>
</feature>
<accession>A0A158QVU1</accession>
<feature type="region of interest" description="Disordered" evidence="11">
    <location>
        <begin position="1703"/>
        <end position="1785"/>
    </location>
</feature>
<feature type="region of interest" description="Disordered" evidence="11">
    <location>
        <begin position="2087"/>
        <end position="2120"/>
    </location>
</feature>
<dbReference type="STRING" id="53468.A0A158QVU1"/>
<protein>
    <recommendedName>
        <fullName evidence="16">DNA helicase</fullName>
    </recommendedName>
</protein>
<dbReference type="Pfam" id="PF00176">
    <property type="entry name" value="SNF2-rel_dom"/>
    <property type="match status" value="1"/>
</dbReference>
<evidence type="ECO:0000256" key="6">
    <source>
        <dbReference type="ARBA" id="ARBA00022853"/>
    </source>
</evidence>
<keyword evidence="9" id="KW-0804">Transcription</keyword>
<dbReference type="GO" id="GO:0005634">
    <property type="term" value="C:nucleus"/>
    <property type="evidence" value="ECO:0007669"/>
    <property type="project" value="UniProtKB-SubCell"/>
</dbReference>
<feature type="compositionally biased region" description="Gly residues" evidence="11">
    <location>
        <begin position="3199"/>
        <end position="3209"/>
    </location>
</feature>
<feature type="region of interest" description="Disordered" evidence="11">
    <location>
        <begin position="2820"/>
        <end position="2869"/>
    </location>
</feature>
<evidence type="ECO:0000256" key="3">
    <source>
        <dbReference type="ARBA" id="ARBA00022741"/>
    </source>
</evidence>
<feature type="compositionally biased region" description="Low complexity" evidence="11">
    <location>
        <begin position="3145"/>
        <end position="3159"/>
    </location>
</feature>
<reference evidence="14 15" key="1">
    <citation type="submission" date="2018-10" db="EMBL/GenBank/DDBJ databases">
        <authorList>
            <consortium name="Pathogen Informatics"/>
        </authorList>
    </citation>
    <scope>NUCLEOTIDE SEQUENCE [LARGE SCALE GENOMIC DNA]</scope>
</reference>
<feature type="compositionally biased region" description="Basic residues" evidence="11">
    <location>
        <begin position="1773"/>
        <end position="1782"/>
    </location>
</feature>
<dbReference type="Gene3D" id="2.40.50.40">
    <property type="match status" value="2"/>
</dbReference>
<evidence type="ECO:0000256" key="5">
    <source>
        <dbReference type="ARBA" id="ARBA00022840"/>
    </source>
</evidence>
<dbReference type="PROSITE" id="PS51192">
    <property type="entry name" value="HELICASE_ATP_BIND_1"/>
    <property type="match status" value="1"/>
</dbReference>
<feature type="region of interest" description="Disordered" evidence="11">
    <location>
        <begin position="2763"/>
        <end position="2806"/>
    </location>
</feature>
<feature type="compositionally biased region" description="Low complexity" evidence="11">
    <location>
        <begin position="3051"/>
        <end position="3070"/>
    </location>
</feature>
<keyword evidence="8" id="KW-0238">DNA-binding</keyword>
<feature type="compositionally biased region" description="Polar residues" evidence="11">
    <location>
        <begin position="1"/>
        <end position="18"/>
    </location>
</feature>
<keyword evidence="7" id="KW-0805">Transcription regulation</keyword>
<dbReference type="InterPro" id="IPR001650">
    <property type="entry name" value="Helicase_C-like"/>
</dbReference>
<dbReference type="Gene3D" id="3.40.5.120">
    <property type="match status" value="1"/>
</dbReference>
<feature type="compositionally biased region" description="Acidic residues" evidence="11">
    <location>
        <begin position="731"/>
        <end position="750"/>
    </location>
</feature>
<feature type="compositionally biased region" description="Polar residues" evidence="11">
    <location>
        <begin position="690"/>
        <end position="702"/>
    </location>
</feature>
<dbReference type="InterPro" id="IPR000953">
    <property type="entry name" value="Chromo/chromo_shadow_dom"/>
</dbReference>
<feature type="compositionally biased region" description="Low complexity" evidence="11">
    <location>
        <begin position="3008"/>
        <end position="3040"/>
    </location>
</feature>
<feature type="compositionally biased region" description="Low complexity" evidence="11">
    <location>
        <begin position="1759"/>
        <end position="1772"/>
    </location>
</feature>
<dbReference type="InterPro" id="IPR027417">
    <property type="entry name" value="P-loop_NTPase"/>
</dbReference>
<dbReference type="SMART" id="SM00592">
    <property type="entry name" value="BRK"/>
    <property type="match status" value="1"/>
</dbReference>
<feature type="region of interest" description="Disordered" evidence="11">
    <location>
        <begin position="955"/>
        <end position="1011"/>
    </location>
</feature>
<feature type="region of interest" description="Disordered" evidence="11">
    <location>
        <begin position="337"/>
        <end position="392"/>
    </location>
</feature>
<dbReference type="InterPro" id="IPR049730">
    <property type="entry name" value="SNF2/RAD54-like_C"/>
</dbReference>
<feature type="compositionally biased region" description="Polar residues" evidence="11">
    <location>
        <begin position="2617"/>
        <end position="2629"/>
    </location>
</feature>
<evidence type="ECO:0000256" key="2">
    <source>
        <dbReference type="ARBA" id="ARBA00022737"/>
    </source>
</evidence>
<keyword evidence="4" id="KW-0378">Hydrolase</keyword>
<feature type="compositionally biased region" description="Acidic residues" evidence="11">
    <location>
        <begin position="2108"/>
        <end position="2120"/>
    </location>
</feature>
<feature type="region of interest" description="Disordered" evidence="11">
    <location>
        <begin position="3145"/>
        <end position="3219"/>
    </location>
</feature>
<evidence type="ECO:0000256" key="1">
    <source>
        <dbReference type="ARBA" id="ARBA00004123"/>
    </source>
</evidence>
<dbReference type="SUPFAM" id="SSF54160">
    <property type="entry name" value="Chromo domain-like"/>
    <property type="match status" value="2"/>
</dbReference>
<feature type="compositionally biased region" description="Low complexity" evidence="11">
    <location>
        <begin position="361"/>
        <end position="384"/>
    </location>
</feature>
<feature type="compositionally biased region" description="Low complexity" evidence="11">
    <location>
        <begin position="102"/>
        <end position="141"/>
    </location>
</feature>
<dbReference type="Gene3D" id="3.40.50.10810">
    <property type="entry name" value="Tandem AAA-ATPase domain"/>
    <property type="match status" value="1"/>
</dbReference>